<accession>A0A2W1NW54</accession>
<dbReference type="Pfam" id="PF00111">
    <property type="entry name" value="Fer2"/>
    <property type="match status" value="1"/>
</dbReference>
<dbReference type="CDD" id="cd00207">
    <property type="entry name" value="fer2"/>
    <property type="match status" value="1"/>
</dbReference>
<feature type="domain" description="2Fe-2S ferredoxin-type" evidence="1">
    <location>
        <begin position="3"/>
        <end position="97"/>
    </location>
</feature>
<gene>
    <name evidence="2" type="ORF">CBW46_006030</name>
</gene>
<evidence type="ECO:0000259" key="1">
    <source>
        <dbReference type="PROSITE" id="PS51085"/>
    </source>
</evidence>
<protein>
    <submittedName>
        <fullName evidence="2">Ferredoxin</fullName>
    </submittedName>
</protein>
<sequence length="115" mass="12641">MKAQVTFLPHGKQIEVRPGTTILAASRKARVQIRTRCGGKAGCLMCKVIVDDSACTGLAPMNQNERLKLGELAEQGYRLACQAQITGDVHATVPEDPLKAAVRRQLERQREEDDL</sequence>
<organism evidence="2 3">
    <name type="scientific">Paenibacillus xerothermodurans</name>
    <dbReference type="NCBI Taxonomy" id="1977292"/>
    <lineage>
        <taxon>Bacteria</taxon>
        <taxon>Bacillati</taxon>
        <taxon>Bacillota</taxon>
        <taxon>Bacilli</taxon>
        <taxon>Bacillales</taxon>
        <taxon>Paenibacillaceae</taxon>
        <taxon>Paenibacillus</taxon>
    </lineage>
</organism>
<dbReference type="OrthoDB" id="9810588at2"/>
<comment type="caution">
    <text evidence="2">The sequence shown here is derived from an EMBL/GenBank/DDBJ whole genome shotgun (WGS) entry which is preliminary data.</text>
</comment>
<dbReference type="GO" id="GO:0051536">
    <property type="term" value="F:iron-sulfur cluster binding"/>
    <property type="evidence" value="ECO:0007669"/>
    <property type="project" value="InterPro"/>
</dbReference>
<dbReference type="InterPro" id="IPR001041">
    <property type="entry name" value="2Fe-2S_ferredoxin-type"/>
</dbReference>
<dbReference type="InterPro" id="IPR036010">
    <property type="entry name" value="2Fe-2S_ferredoxin-like_sf"/>
</dbReference>
<dbReference type="Gene3D" id="3.10.20.30">
    <property type="match status" value="1"/>
</dbReference>
<evidence type="ECO:0000313" key="2">
    <source>
        <dbReference type="EMBL" id="PZE21956.1"/>
    </source>
</evidence>
<dbReference type="EMBL" id="NHRJ02000002">
    <property type="protein sequence ID" value="PZE21956.1"/>
    <property type="molecule type" value="Genomic_DNA"/>
</dbReference>
<evidence type="ECO:0000313" key="3">
    <source>
        <dbReference type="Proteomes" id="UP000214746"/>
    </source>
</evidence>
<dbReference type="PROSITE" id="PS51085">
    <property type="entry name" value="2FE2S_FER_2"/>
    <property type="match status" value="1"/>
</dbReference>
<dbReference type="SUPFAM" id="SSF54292">
    <property type="entry name" value="2Fe-2S ferredoxin-like"/>
    <property type="match status" value="1"/>
</dbReference>
<dbReference type="InterPro" id="IPR012675">
    <property type="entry name" value="Beta-grasp_dom_sf"/>
</dbReference>
<keyword evidence="3" id="KW-1185">Reference proteome</keyword>
<dbReference type="RefSeq" id="WP_089199098.1">
    <property type="nucleotide sequence ID" value="NZ_NHRJ02000002.1"/>
</dbReference>
<proteinExistence type="predicted"/>
<name>A0A2W1NW54_PAEXE</name>
<reference evidence="2" key="1">
    <citation type="submission" date="2018-06" db="EMBL/GenBank/DDBJ databases">
        <title>Paenibacillus xerothermodurans sp. nov. an extremely dry heat resistant spore forming bacterium isolated from the soil of Cape Canaveral, Florida.</title>
        <authorList>
            <person name="Seuylemezian A."/>
            <person name="Kaur N."/>
            <person name="Patil P."/>
            <person name="Patil P."/>
            <person name="Mayilraj S."/>
            <person name="Vaishampayan P."/>
        </authorList>
    </citation>
    <scope>NUCLEOTIDE SEQUENCE [LARGE SCALE GENOMIC DNA]</scope>
    <source>
        <strain evidence="2">ATCC 27380</strain>
    </source>
</reference>
<dbReference type="AlphaFoldDB" id="A0A2W1NW54"/>
<dbReference type="Proteomes" id="UP000214746">
    <property type="component" value="Unassembled WGS sequence"/>
</dbReference>